<dbReference type="EMBL" id="JARJCW010000013">
    <property type="protein sequence ID" value="KAJ7217802.1"/>
    <property type="molecule type" value="Genomic_DNA"/>
</dbReference>
<reference evidence="2" key="1">
    <citation type="submission" date="2023-03" db="EMBL/GenBank/DDBJ databases">
        <title>Massive genome expansion in bonnet fungi (Mycena s.s.) driven by repeated elements and novel gene families across ecological guilds.</title>
        <authorList>
            <consortium name="Lawrence Berkeley National Laboratory"/>
            <person name="Harder C.B."/>
            <person name="Miyauchi S."/>
            <person name="Viragh M."/>
            <person name="Kuo A."/>
            <person name="Thoen E."/>
            <person name="Andreopoulos B."/>
            <person name="Lu D."/>
            <person name="Skrede I."/>
            <person name="Drula E."/>
            <person name="Henrissat B."/>
            <person name="Morin E."/>
            <person name="Kohler A."/>
            <person name="Barry K."/>
            <person name="LaButti K."/>
            <person name="Morin E."/>
            <person name="Salamov A."/>
            <person name="Lipzen A."/>
            <person name="Mereny Z."/>
            <person name="Hegedus B."/>
            <person name="Baldrian P."/>
            <person name="Stursova M."/>
            <person name="Weitz H."/>
            <person name="Taylor A."/>
            <person name="Grigoriev I.V."/>
            <person name="Nagy L.G."/>
            <person name="Martin F."/>
            <person name="Kauserud H."/>
        </authorList>
    </citation>
    <scope>NUCLEOTIDE SEQUENCE</scope>
    <source>
        <strain evidence="2">9144</strain>
    </source>
</reference>
<protein>
    <submittedName>
        <fullName evidence="2">Uncharacterized protein</fullName>
    </submittedName>
</protein>
<sequence>MLPAQFEVLGERDASQRLSHSNKSNDCPISAQFEQEDPAEALQARVSGFVTFEPEIEIQLLGFSGVLLLPDLLNRLAGEKVVEVLCLAPDNIPAHLQPQCPMPFLRAQRTKIPLWQASSLLEVLRVFRLLRAKNVYVIKGVTAAIRWSSTCDEIHIGDYFGLLGVIVAFHAYPILNAEALASAEPILIFRVLMLYCLFCYDCQTTANGRLDLPSVLQVTWVRNPGPTGVNSPNAVIQGCLALGCSVTGKTQDERDTIFATKSKQLTYHWPEAQGESPMQMWFRKHERLQNNGSIPAGWVNPGVGYSWCAEGDPWSGLGPLMKSTLKPHTFTFQFGSVAVEARAGRPAYLSALNNSNGFVDIDRVFVKEMCQNCDSLANGADIVDVGAALHQGSMHQNKPPTTRLKLVAKGCTLPFKFDRLSITIPRLDARETIDIRCGHGADRSSQILLVSQMNVEQDGNAFKRLVTVKRQGREVVMIGVPKASRKKSRRTPASEVACIKLAGTASWSSISSYANELRAELVRDGEWATPEPASTFTHLVPHPVPSSPGFDQRRRCGLPLRGTRSQKWTSTLTRSWTPTA</sequence>
<accession>A0AAD6VNU0</accession>
<evidence type="ECO:0000313" key="2">
    <source>
        <dbReference type="EMBL" id="KAJ7217802.1"/>
    </source>
</evidence>
<keyword evidence="3" id="KW-1185">Reference proteome</keyword>
<dbReference type="Proteomes" id="UP001219525">
    <property type="component" value="Unassembled WGS sequence"/>
</dbReference>
<gene>
    <name evidence="2" type="ORF">GGX14DRAFT_390566</name>
</gene>
<evidence type="ECO:0000256" key="1">
    <source>
        <dbReference type="SAM" id="MobiDB-lite"/>
    </source>
</evidence>
<organism evidence="2 3">
    <name type="scientific">Mycena pura</name>
    <dbReference type="NCBI Taxonomy" id="153505"/>
    <lineage>
        <taxon>Eukaryota</taxon>
        <taxon>Fungi</taxon>
        <taxon>Dikarya</taxon>
        <taxon>Basidiomycota</taxon>
        <taxon>Agaricomycotina</taxon>
        <taxon>Agaricomycetes</taxon>
        <taxon>Agaricomycetidae</taxon>
        <taxon>Agaricales</taxon>
        <taxon>Marasmiineae</taxon>
        <taxon>Mycenaceae</taxon>
        <taxon>Mycena</taxon>
    </lineage>
</organism>
<feature type="region of interest" description="Disordered" evidence="1">
    <location>
        <begin position="533"/>
        <end position="552"/>
    </location>
</feature>
<name>A0AAD6VNU0_9AGAR</name>
<proteinExistence type="predicted"/>
<evidence type="ECO:0000313" key="3">
    <source>
        <dbReference type="Proteomes" id="UP001219525"/>
    </source>
</evidence>
<dbReference type="AlphaFoldDB" id="A0AAD6VNU0"/>
<comment type="caution">
    <text evidence="2">The sequence shown here is derived from an EMBL/GenBank/DDBJ whole genome shotgun (WGS) entry which is preliminary data.</text>
</comment>